<keyword evidence="4" id="KW-0378">Hydrolase</keyword>
<evidence type="ECO:0000313" key="12">
    <source>
        <dbReference type="Proteomes" id="UP000326939"/>
    </source>
</evidence>
<name>A0A5N5K7H9_9ROSI</name>
<feature type="region of interest" description="Disordered" evidence="9">
    <location>
        <begin position="83"/>
        <end position="127"/>
    </location>
</feature>
<dbReference type="EC" id="3.2.1.4" evidence="3"/>
<feature type="compositionally biased region" description="Basic and acidic residues" evidence="9">
    <location>
        <begin position="89"/>
        <end position="108"/>
    </location>
</feature>
<dbReference type="Pfam" id="PF00759">
    <property type="entry name" value="Glyco_hydro_9"/>
    <property type="match status" value="1"/>
</dbReference>
<reference evidence="12" key="1">
    <citation type="journal article" date="2019" name="Gigascience">
        <title>De novo genome assembly of the endangered Acer yangbiense, a plant species with extremely small populations endemic to Yunnan Province, China.</title>
        <authorList>
            <person name="Yang J."/>
            <person name="Wariss H.M."/>
            <person name="Tao L."/>
            <person name="Zhang R."/>
            <person name="Yun Q."/>
            <person name="Hollingsworth P."/>
            <person name="Dao Z."/>
            <person name="Luo G."/>
            <person name="Guo H."/>
            <person name="Ma Y."/>
            <person name="Sun W."/>
        </authorList>
    </citation>
    <scope>NUCLEOTIDE SEQUENCE [LARGE SCALE GENOMIC DNA]</scope>
    <source>
        <strain evidence="12">cv. br00</strain>
    </source>
</reference>
<keyword evidence="7" id="KW-0326">Glycosidase</keyword>
<dbReference type="InterPro" id="IPR012341">
    <property type="entry name" value="6hp_glycosidase-like_sf"/>
</dbReference>
<keyword evidence="5" id="KW-0136">Cellulose degradation</keyword>
<dbReference type="SUPFAM" id="SSF48208">
    <property type="entry name" value="Six-hairpin glycosidases"/>
    <property type="match status" value="1"/>
</dbReference>
<evidence type="ECO:0000256" key="2">
    <source>
        <dbReference type="ARBA" id="ARBA00007072"/>
    </source>
</evidence>
<comment type="similarity">
    <text evidence="2">Belongs to the glycosyl hydrolase 9 (cellulase E) family.</text>
</comment>
<accession>A0A5N5K7H9</accession>
<comment type="catalytic activity">
    <reaction evidence="1">
        <text>Endohydrolysis of (1-&gt;4)-beta-D-glucosidic linkages in cellulose, lichenin and cereal beta-D-glucans.</text>
        <dbReference type="EC" id="3.2.1.4"/>
    </reaction>
</comment>
<evidence type="ECO:0000256" key="8">
    <source>
        <dbReference type="ARBA" id="ARBA00023326"/>
    </source>
</evidence>
<dbReference type="AlphaFoldDB" id="A0A5N5K7H9"/>
<evidence type="ECO:0000256" key="6">
    <source>
        <dbReference type="ARBA" id="ARBA00023277"/>
    </source>
</evidence>
<dbReference type="Gene3D" id="1.50.10.10">
    <property type="match status" value="1"/>
</dbReference>
<evidence type="ECO:0000256" key="5">
    <source>
        <dbReference type="ARBA" id="ARBA00023001"/>
    </source>
</evidence>
<dbReference type="InterPro" id="IPR008928">
    <property type="entry name" value="6-hairpin_glycosidase_sf"/>
</dbReference>
<keyword evidence="6" id="KW-0119">Carbohydrate metabolism</keyword>
<dbReference type="GO" id="GO:0030245">
    <property type="term" value="P:cellulose catabolic process"/>
    <property type="evidence" value="ECO:0007669"/>
    <property type="project" value="UniProtKB-KW"/>
</dbReference>
<proteinExistence type="inferred from homology"/>
<feature type="domain" description="Glycoside hydrolase family 9" evidence="10">
    <location>
        <begin position="18"/>
        <end position="85"/>
    </location>
</feature>
<organism evidence="11 12">
    <name type="scientific">Salix brachista</name>
    <dbReference type="NCBI Taxonomy" id="2182728"/>
    <lineage>
        <taxon>Eukaryota</taxon>
        <taxon>Viridiplantae</taxon>
        <taxon>Streptophyta</taxon>
        <taxon>Embryophyta</taxon>
        <taxon>Tracheophyta</taxon>
        <taxon>Spermatophyta</taxon>
        <taxon>Magnoliopsida</taxon>
        <taxon>eudicotyledons</taxon>
        <taxon>Gunneridae</taxon>
        <taxon>Pentapetalae</taxon>
        <taxon>rosids</taxon>
        <taxon>fabids</taxon>
        <taxon>Malpighiales</taxon>
        <taxon>Salicaceae</taxon>
        <taxon>Saliceae</taxon>
        <taxon>Salix</taxon>
    </lineage>
</organism>
<dbReference type="PANTHER" id="PTHR22298">
    <property type="entry name" value="ENDO-1,4-BETA-GLUCANASE"/>
    <property type="match status" value="1"/>
</dbReference>
<evidence type="ECO:0000256" key="4">
    <source>
        <dbReference type="ARBA" id="ARBA00022801"/>
    </source>
</evidence>
<dbReference type="Proteomes" id="UP000326939">
    <property type="component" value="Chromosome 14"/>
</dbReference>
<dbReference type="EMBL" id="VDCV01000014">
    <property type="protein sequence ID" value="KAB5526816.1"/>
    <property type="molecule type" value="Genomic_DNA"/>
</dbReference>
<keyword evidence="12" id="KW-1185">Reference proteome</keyword>
<keyword evidence="8" id="KW-0624">Polysaccharide degradation</keyword>
<evidence type="ECO:0000256" key="9">
    <source>
        <dbReference type="SAM" id="MobiDB-lite"/>
    </source>
</evidence>
<evidence type="ECO:0000259" key="10">
    <source>
        <dbReference type="Pfam" id="PF00759"/>
    </source>
</evidence>
<evidence type="ECO:0000256" key="1">
    <source>
        <dbReference type="ARBA" id="ARBA00000966"/>
    </source>
</evidence>
<gene>
    <name evidence="11" type="ORF">DKX38_020663</name>
</gene>
<evidence type="ECO:0000256" key="7">
    <source>
        <dbReference type="ARBA" id="ARBA00023295"/>
    </source>
</evidence>
<protein>
    <recommendedName>
        <fullName evidence="3">cellulase</fullName>
        <ecNumber evidence="3">3.2.1.4</ecNumber>
    </recommendedName>
</protein>
<dbReference type="InterPro" id="IPR001701">
    <property type="entry name" value="Glyco_hydro_9"/>
</dbReference>
<evidence type="ECO:0000256" key="3">
    <source>
        <dbReference type="ARBA" id="ARBA00012601"/>
    </source>
</evidence>
<evidence type="ECO:0000313" key="11">
    <source>
        <dbReference type="EMBL" id="KAB5526816.1"/>
    </source>
</evidence>
<sequence>MELFQLTMEQHLLNLCCFMKLSAVEKLPQNQRVQWRGDSGLRDGSEAQIDLVGGYYDAGDTVKFGFPVLAWSAVEFQSRLKANPQPEVLHGEAGDGDSDHAWWERSEDMTTPGPSDGKRSIEPVMDF</sequence>
<dbReference type="GO" id="GO:0008810">
    <property type="term" value="F:cellulase activity"/>
    <property type="evidence" value="ECO:0007669"/>
    <property type="project" value="UniProtKB-EC"/>
</dbReference>
<comment type="caution">
    <text evidence="11">The sequence shown here is derived from an EMBL/GenBank/DDBJ whole genome shotgun (WGS) entry which is preliminary data.</text>
</comment>